<dbReference type="Gene3D" id="3.40.1620.10">
    <property type="entry name" value="YefM-like domain"/>
    <property type="match status" value="1"/>
</dbReference>
<gene>
    <name evidence="1" type="ORF">NCTC11978_01996</name>
</gene>
<evidence type="ECO:0000313" key="2">
    <source>
        <dbReference type="Proteomes" id="UP000254033"/>
    </source>
</evidence>
<name>A0A378IUC4_9GAMM</name>
<protein>
    <submittedName>
        <fullName evidence="1">Uncharacterized protein</fullName>
    </submittedName>
</protein>
<sequence>MQTVSYTYMRKHLCEIMERIANGKRICFAHKGQEPFIIDRGSASVAWLLATRISIEFPIPHFSKLYPVNSLLQFFGKIDNFFYQSVFHGIKMNVIHPSTKI</sequence>
<organism evidence="1 2">
    <name type="scientific">Legionella feeleii</name>
    <dbReference type="NCBI Taxonomy" id="453"/>
    <lineage>
        <taxon>Bacteria</taxon>
        <taxon>Pseudomonadati</taxon>
        <taxon>Pseudomonadota</taxon>
        <taxon>Gammaproteobacteria</taxon>
        <taxon>Legionellales</taxon>
        <taxon>Legionellaceae</taxon>
        <taxon>Legionella</taxon>
    </lineage>
</organism>
<proteinExistence type="predicted"/>
<accession>A0A378IUC4</accession>
<dbReference type="Proteomes" id="UP000254033">
    <property type="component" value="Unassembled WGS sequence"/>
</dbReference>
<dbReference type="EMBL" id="UGNY01000001">
    <property type="protein sequence ID" value="STX38807.1"/>
    <property type="molecule type" value="Genomic_DNA"/>
</dbReference>
<dbReference type="AlphaFoldDB" id="A0A378IUC4"/>
<reference evidence="1 2" key="1">
    <citation type="submission" date="2018-06" db="EMBL/GenBank/DDBJ databases">
        <authorList>
            <consortium name="Pathogen Informatics"/>
            <person name="Doyle S."/>
        </authorList>
    </citation>
    <scope>NUCLEOTIDE SEQUENCE [LARGE SCALE GENOMIC DNA]</scope>
    <source>
        <strain evidence="1 2">NCTC11978</strain>
    </source>
</reference>
<evidence type="ECO:0000313" key="1">
    <source>
        <dbReference type="EMBL" id="STX38807.1"/>
    </source>
</evidence>